<comment type="caution">
    <text evidence="2">The sequence shown here is derived from an EMBL/GenBank/DDBJ whole genome shotgun (WGS) entry which is preliminary data.</text>
</comment>
<dbReference type="Proteomes" id="UP000807825">
    <property type="component" value="Unassembled WGS sequence"/>
</dbReference>
<dbReference type="EMBL" id="JACRDE010000301">
    <property type="protein sequence ID" value="MBI5250062.1"/>
    <property type="molecule type" value="Genomic_DNA"/>
</dbReference>
<keyword evidence="1" id="KW-0472">Membrane</keyword>
<feature type="transmembrane region" description="Helical" evidence="1">
    <location>
        <begin position="7"/>
        <end position="30"/>
    </location>
</feature>
<name>A0A9D6Z3Z7_9BACT</name>
<accession>A0A9D6Z3Z7</accession>
<evidence type="ECO:0000256" key="1">
    <source>
        <dbReference type="SAM" id="Phobius"/>
    </source>
</evidence>
<evidence type="ECO:0000313" key="2">
    <source>
        <dbReference type="EMBL" id="MBI5250062.1"/>
    </source>
</evidence>
<gene>
    <name evidence="2" type="ORF">HY912_11260</name>
</gene>
<dbReference type="AlphaFoldDB" id="A0A9D6Z3Z7"/>
<feature type="transmembrane region" description="Helical" evidence="1">
    <location>
        <begin position="109"/>
        <end position="130"/>
    </location>
</feature>
<evidence type="ECO:0000313" key="3">
    <source>
        <dbReference type="Proteomes" id="UP000807825"/>
    </source>
</evidence>
<feature type="transmembrane region" description="Helical" evidence="1">
    <location>
        <begin position="50"/>
        <end position="69"/>
    </location>
</feature>
<feature type="transmembrane region" description="Helical" evidence="1">
    <location>
        <begin position="78"/>
        <end position="97"/>
    </location>
</feature>
<organism evidence="2 3">
    <name type="scientific">Desulfomonile tiedjei</name>
    <dbReference type="NCBI Taxonomy" id="2358"/>
    <lineage>
        <taxon>Bacteria</taxon>
        <taxon>Pseudomonadati</taxon>
        <taxon>Thermodesulfobacteriota</taxon>
        <taxon>Desulfomonilia</taxon>
        <taxon>Desulfomonilales</taxon>
        <taxon>Desulfomonilaceae</taxon>
        <taxon>Desulfomonile</taxon>
    </lineage>
</organism>
<proteinExistence type="predicted"/>
<keyword evidence="1" id="KW-0812">Transmembrane</keyword>
<reference evidence="2" key="1">
    <citation type="submission" date="2020-07" db="EMBL/GenBank/DDBJ databases">
        <title>Huge and variable diversity of episymbiotic CPR bacteria and DPANN archaea in groundwater ecosystems.</title>
        <authorList>
            <person name="He C.Y."/>
            <person name="Keren R."/>
            <person name="Whittaker M."/>
            <person name="Farag I.F."/>
            <person name="Doudna J."/>
            <person name="Cate J.H.D."/>
            <person name="Banfield J.F."/>
        </authorList>
    </citation>
    <scope>NUCLEOTIDE SEQUENCE</scope>
    <source>
        <strain evidence="2">NC_groundwater_1664_Pr3_B-0.1um_52_9</strain>
    </source>
</reference>
<protein>
    <submittedName>
        <fullName evidence="2">Uncharacterized protein</fullName>
    </submittedName>
</protein>
<sequence length="141" mass="15495">MSILRRLSLTYAAGSFGGLANALAVWIIGYFKIAAAAGVNIAPDLTASTIYPRVVWGGLWGFMFLLPFFRNSPLLRGIIFGLVPALVALFVVFPAKAQNALLGLHLGTMTPLFVVIYNIVWGLAASYWLHRIEEKGRIWRS</sequence>
<keyword evidence="1" id="KW-1133">Transmembrane helix</keyword>